<keyword evidence="1" id="KW-0677">Repeat</keyword>
<gene>
    <name evidence="5" type="ORF">FSP39_003911</name>
</gene>
<evidence type="ECO:0000259" key="4">
    <source>
        <dbReference type="PROSITE" id="PS50225"/>
    </source>
</evidence>
<dbReference type="PROSITE" id="PS50297">
    <property type="entry name" value="ANK_REP_REGION"/>
    <property type="match status" value="2"/>
</dbReference>
<feature type="repeat" description="ANK" evidence="3">
    <location>
        <begin position="86"/>
        <end position="115"/>
    </location>
</feature>
<accession>A0AA88YM78</accession>
<dbReference type="AlphaFoldDB" id="A0AA88YM78"/>
<dbReference type="InterPro" id="IPR036036">
    <property type="entry name" value="SOCS_box-like_dom_sf"/>
</dbReference>
<dbReference type="PANTHER" id="PTHR24171">
    <property type="entry name" value="ANKYRIN REPEAT DOMAIN-CONTAINING PROTEIN 39-RELATED"/>
    <property type="match status" value="1"/>
</dbReference>
<evidence type="ECO:0000256" key="3">
    <source>
        <dbReference type="PROSITE-ProRule" id="PRU00023"/>
    </source>
</evidence>
<dbReference type="Proteomes" id="UP001186944">
    <property type="component" value="Unassembled WGS sequence"/>
</dbReference>
<evidence type="ECO:0000313" key="5">
    <source>
        <dbReference type="EMBL" id="KAK3108242.1"/>
    </source>
</evidence>
<dbReference type="GO" id="GO:0035556">
    <property type="term" value="P:intracellular signal transduction"/>
    <property type="evidence" value="ECO:0007669"/>
    <property type="project" value="InterPro"/>
</dbReference>
<dbReference type="SUPFAM" id="SSF158235">
    <property type="entry name" value="SOCS box-like"/>
    <property type="match status" value="1"/>
</dbReference>
<reference evidence="5" key="1">
    <citation type="submission" date="2019-08" db="EMBL/GenBank/DDBJ databases">
        <title>The improved chromosome-level genome for the pearl oyster Pinctada fucata martensii using PacBio sequencing and Hi-C.</title>
        <authorList>
            <person name="Zheng Z."/>
        </authorList>
    </citation>
    <scope>NUCLEOTIDE SEQUENCE</scope>
    <source>
        <strain evidence="5">ZZ-2019</strain>
        <tissue evidence="5">Adductor muscle</tissue>
    </source>
</reference>
<protein>
    <recommendedName>
        <fullName evidence="4">SOCS box domain-containing protein</fullName>
    </recommendedName>
</protein>
<dbReference type="InterPro" id="IPR002110">
    <property type="entry name" value="Ankyrin_rpt"/>
</dbReference>
<proteinExistence type="predicted"/>
<name>A0AA88YM78_PINIB</name>
<evidence type="ECO:0000256" key="2">
    <source>
        <dbReference type="ARBA" id="ARBA00023043"/>
    </source>
</evidence>
<dbReference type="InterPro" id="IPR001496">
    <property type="entry name" value="SOCS_box"/>
</dbReference>
<dbReference type="Gene3D" id="1.25.40.20">
    <property type="entry name" value="Ankyrin repeat-containing domain"/>
    <property type="match status" value="1"/>
</dbReference>
<dbReference type="Pfam" id="PF12796">
    <property type="entry name" value="Ank_2"/>
    <property type="match status" value="1"/>
</dbReference>
<keyword evidence="2 3" id="KW-0040">ANK repeat</keyword>
<comment type="caution">
    <text evidence="5">The sequence shown here is derived from an EMBL/GenBank/DDBJ whole genome shotgun (WGS) entry which is preliminary data.</text>
</comment>
<keyword evidence="6" id="KW-1185">Reference proteome</keyword>
<evidence type="ECO:0000313" key="6">
    <source>
        <dbReference type="Proteomes" id="UP001186944"/>
    </source>
</evidence>
<dbReference type="InterPro" id="IPR036770">
    <property type="entry name" value="Ankyrin_rpt-contain_sf"/>
</dbReference>
<organism evidence="5 6">
    <name type="scientific">Pinctada imbricata</name>
    <name type="common">Atlantic pearl-oyster</name>
    <name type="synonym">Pinctada martensii</name>
    <dbReference type="NCBI Taxonomy" id="66713"/>
    <lineage>
        <taxon>Eukaryota</taxon>
        <taxon>Metazoa</taxon>
        <taxon>Spiralia</taxon>
        <taxon>Lophotrochozoa</taxon>
        <taxon>Mollusca</taxon>
        <taxon>Bivalvia</taxon>
        <taxon>Autobranchia</taxon>
        <taxon>Pteriomorphia</taxon>
        <taxon>Pterioida</taxon>
        <taxon>Pterioidea</taxon>
        <taxon>Pteriidae</taxon>
        <taxon>Pinctada</taxon>
    </lineage>
</organism>
<dbReference type="EMBL" id="VSWD01000001">
    <property type="protein sequence ID" value="KAK3108242.1"/>
    <property type="molecule type" value="Genomic_DNA"/>
</dbReference>
<evidence type="ECO:0000256" key="1">
    <source>
        <dbReference type="ARBA" id="ARBA00022737"/>
    </source>
</evidence>
<feature type="domain" description="SOCS box" evidence="4">
    <location>
        <begin position="267"/>
        <end position="319"/>
    </location>
</feature>
<sequence length="325" mass="37045">MPSSLEKHMYLICQDKYRPFEEDEDSDRESDEEIISRLVAEGASVNFQFKGSNPLCEACRRGKINIARALLQHGATVNQADTYLCSPLYLAASHGHLSLCKVLLQAGADLNQKNKFEYTPLLSAIENSHFMLTEYLISQGAGVNPRTPISSRVRFVGSLFDYVAFQTNSNEQMRKLVPLLLKAGAMTKHYNQLSTFWILTMNQINSDILEKMLHIGFTFDFQEVSNFCERTKALKLENKDTDKFRDIANKEFYPDDNSEEDAKDRELMDLILYHTKNAHSLQNIARIRIRGLLALSNVQTHITNKIDVLTVPKSLKGYLNLDDIL</sequence>
<dbReference type="PROSITE" id="PS50225">
    <property type="entry name" value="SOCS"/>
    <property type="match status" value="1"/>
</dbReference>
<dbReference type="SMART" id="SM00248">
    <property type="entry name" value="ANK"/>
    <property type="match status" value="3"/>
</dbReference>
<dbReference type="SUPFAM" id="SSF48403">
    <property type="entry name" value="Ankyrin repeat"/>
    <property type="match status" value="1"/>
</dbReference>
<feature type="repeat" description="ANK" evidence="3">
    <location>
        <begin position="50"/>
        <end position="82"/>
    </location>
</feature>
<dbReference type="PROSITE" id="PS50088">
    <property type="entry name" value="ANK_REPEAT"/>
    <property type="match status" value="2"/>
</dbReference>